<comment type="caution">
    <text evidence="2">The sequence shown here is derived from an EMBL/GenBank/DDBJ whole genome shotgun (WGS) entry which is preliminary data.</text>
</comment>
<evidence type="ECO:0000256" key="1">
    <source>
        <dbReference type="SAM" id="Phobius"/>
    </source>
</evidence>
<dbReference type="RefSeq" id="WP_192776938.1">
    <property type="nucleotide sequence ID" value="NZ_BAAASY010000063.1"/>
</dbReference>
<evidence type="ECO:0000313" key="2">
    <source>
        <dbReference type="EMBL" id="MBE1562154.1"/>
    </source>
</evidence>
<keyword evidence="3" id="KW-1185">Reference proteome</keyword>
<gene>
    <name evidence="2" type="ORF">H4W81_004933</name>
</gene>
<dbReference type="Proteomes" id="UP000661607">
    <property type="component" value="Unassembled WGS sequence"/>
</dbReference>
<feature type="transmembrane region" description="Helical" evidence="1">
    <location>
        <begin position="52"/>
        <end position="71"/>
    </location>
</feature>
<keyword evidence="1" id="KW-1133">Transmembrane helix</keyword>
<reference evidence="2 3" key="1">
    <citation type="submission" date="2020-10" db="EMBL/GenBank/DDBJ databases">
        <title>Sequencing the genomes of 1000 actinobacteria strains.</title>
        <authorList>
            <person name="Klenk H.-P."/>
        </authorList>
    </citation>
    <scope>NUCLEOTIDE SEQUENCE [LARGE SCALE GENOMIC DNA]</scope>
    <source>
        <strain evidence="2 3">DSM 43748</strain>
    </source>
</reference>
<protein>
    <recommendedName>
        <fullName evidence="4">DUF4232 domain-containing protein</fullName>
    </recommendedName>
</protein>
<evidence type="ECO:0000313" key="3">
    <source>
        <dbReference type="Proteomes" id="UP000661607"/>
    </source>
</evidence>
<organism evidence="2 3">
    <name type="scientific">Nonomuraea africana</name>
    <dbReference type="NCBI Taxonomy" id="46171"/>
    <lineage>
        <taxon>Bacteria</taxon>
        <taxon>Bacillati</taxon>
        <taxon>Actinomycetota</taxon>
        <taxon>Actinomycetes</taxon>
        <taxon>Streptosporangiales</taxon>
        <taxon>Streptosporangiaceae</taxon>
        <taxon>Nonomuraea</taxon>
    </lineage>
</organism>
<accession>A0ABR9KJG7</accession>
<evidence type="ECO:0008006" key="4">
    <source>
        <dbReference type="Google" id="ProtNLM"/>
    </source>
</evidence>
<name>A0ABR9KJG7_9ACTN</name>
<sequence>MNADERDELARLLPLPEERDLPAARRLHLKEFVMTEIHHDVKPKRRLLRPAVLAPALAAAAALAVAVPAVLGGGSPAYAVTDNPDGTITIEINEFKDAKALAGSLRERGVDIVVDYIPRGKKCSPQPRSQDWGPDVEFLLGPSDHEYGKPVFRVDPSVIEEGQTGVLEVSISELDGGGTVVGSWSRVSNGPVAPCELVDSTEAPLGPPRNGD</sequence>
<keyword evidence="1" id="KW-0812">Transmembrane</keyword>
<dbReference type="EMBL" id="JADBEF010000001">
    <property type="protein sequence ID" value="MBE1562154.1"/>
    <property type="molecule type" value="Genomic_DNA"/>
</dbReference>
<proteinExistence type="predicted"/>
<keyword evidence="1" id="KW-0472">Membrane</keyword>